<evidence type="ECO:0000256" key="1">
    <source>
        <dbReference type="ARBA" id="ARBA00005156"/>
    </source>
</evidence>
<name>A0A8T2N8H5_9TELE</name>
<keyword evidence="6" id="KW-0547">Nucleotide-binding</keyword>
<evidence type="ECO:0000259" key="14">
    <source>
        <dbReference type="Pfam" id="PF01902"/>
    </source>
</evidence>
<dbReference type="InterPro" id="IPR030662">
    <property type="entry name" value="DPH6/MJ0570"/>
</dbReference>
<sequence>MTTTARVTAARVPLSKLSFKEKEGVEAVSVGAILSDYQRVRVENVCMRLQLQPLAYLWRRDQETLLREMISSDLHALIIKVAAFGKHARGQWPSSRVGLPTPHRLSRPTPRLSHRAGAVNMCASTRNLPLCHIQSLLCVSGVILYFCVVFLAGLDPEKHLGKPLAQMELYLKQLSLKYGVHVCGEGGEYETFTLDCPLFKKKILIDSMETVIHSADAFAPVGYLRFSKMHVEDKMNNSLEKCLPLDSCPCLHSVDKM</sequence>
<comment type="catalytic activity">
    <reaction evidence="12">
        <text>diphthine-[translation elongation factor 2] + NH4(+) + ATP = diphthamide-[translation elongation factor 2] + AMP + diphosphate + H(+)</text>
        <dbReference type="Rhea" id="RHEA:19753"/>
        <dbReference type="Rhea" id="RHEA-COMP:10172"/>
        <dbReference type="Rhea" id="RHEA-COMP:10174"/>
        <dbReference type="ChEBI" id="CHEBI:15378"/>
        <dbReference type="ChEBI" id="CHEBI:16692"/>
        <dbReference type="ChEBI" id="CHEBI:28938"/>
        <dbReference type="ChEBI" id="CHEBI:30616"/>
        <dbReference type="ChEBI" id="CHEBI:33019"/>
        <dbReference type="ChEBI" id="CHEBI:82696"/>
        <dbReference type="ChEBI" id="CHEBI:456215"/>
        <dbReference type="EC" id="6.3.1.14"/>
    </reaction>
</comment>
<evidence type="ECO:0000256" key="8">
    <source>
        <dbReference type="ARBA" id="ARBA00029814"/>
    </source>
</evidence>
<reference evidence="15" key="1">
    <citation type="thesis" date="2021" institute="BYU ScholarsArchive" country="Provo, UT, USA">
        <title>Applications of and Algorithms for Genome Assembly and Genomic Analyses with an Emphasis on Marine Teleosts.</title>
        <authorList>
            <person name="Pickett B.D."/>
        </authorList>
    </citation>
    <scope>NUCLEOTIDE SEQUENCE</scope>
    <source>
        <strain evidence="15">HI-2016</strain>
    </source>
</reference>
<evidence type="ECO:0000313" key="16">
    <source>
        <dbReference type="Proteomes" id="UP000824540"/>
    </source>
</evidence>
<evidence type="ECO:0000256" key="13">
    <source>
        <dbReference type="SAM" id="Phobius"/>
    </source>
</evidence>
<feature type="transmembrane region" description="Helical" evidence="13">
    <location>
        <begin position="133"/>
        <end position="154"/>
    </location>
</feature>
<dbReference type="SUPFAM" id="SSF52402">
    <property type="entry name" value="Adenine nucleotide alpha hydrolases-like"/>
    <property type="match status" value="2"/>
</dbReference>
<comment type="similarity">
    <text evidence="2">Belongs to the Diphthine--ammonia ligase family.</text>
</comment>
<evidence type="ECO:0000256" key="7">
    <source>
        <dbReference type="ARBA" id="ARBA00022840"/>
    </source>
</evidence>
<evidence type="ECO:0000313" key="15">
    <source>
        <dbReference type="EMBL" id="KAG9336693.1"/>
    </source>
</evidence>
<evidence type="ECO:0000256" key="12">
    <source>
        <dbReference type="ARBA" id="ARBA00048108"/>
    </source>
</evidence>
<evidence type="ECO:0000256" key="9">
    <source>
        <dbReference type="ARBA" id="ARBA00031202"/>
    </source>
</evidence>
<dbReference type="EC" id="6.3.1.14" evidence="3"/>
<dbReference type="InterPro" id="IPR014729">
    <property type="entry name" value="Rossmann-like_a/b/a_fold"/>
</dbReference>
<evidence type="ECO:0000256" key="2">
    <source>
        <dbReference type="ARBA" id="ARBA00008496"/>
    </source>
</evidence>
<dbReference type="PANTHER" id="PTHR12196:SF2">
    <property type="entry name" value="DIPHTHINE--AMMONIA LIGASE"/>
    <property type="match status" value="1"/>
</dbReference>
<gene>
    <name evidence="15" type="ORF">JZ751_003041</name>
</gene>
<feature type="domain" description="Diphthamide synthase" evidence="14">
    <location>
        <begin position="22"/>
        <end position="86"/>
    </location>
</feature>
<comment type="caution">
    <text evidence="15">The sequence shown here is derived from an EMBL/GenBank/DDBJ whole genome shotgun (WGS) entry which is preliminary data.</text>
</comment>
<dbReference type="InterPro" id="IPR002761">
    <property type="entry name" value="Diphthami_syn_dom"/>
</dbReference>
<feature type="domain" description="Diphthamide synthase" evidence="14">
    <location>
        <begin position="157"/>
        <end position="218"/>
    </location>
</feature>
<dbReference type="AlphaFoldDB" id="A0A8T2N8H5"/>
<evidence type="ECO:0000256" key="4">
    <source>
        <dbReference type="ARBA" id="ARBA00018426"/>
    </source>
</evidence>
<dbReference type="Gene3D" id="3.90.1490.10">
    <property type="entry name" value="putative n-type atp pyrophosphatase, domain 2"/>
    <property type="match status" value="1"/>
</dbReference>
<dbReference type="Pfam" id="PF01902">
    <property type="entry name" value="Diphthami_syn_2"/>
    <property type="match status" value="2"/>
</dbReference>
<evidence type="ECO:0000256" key="5">
    <source>
        <dbReference type="ARBA" id="ARBA00022598"/>
    </source>
</evidence>
<dbReference type="Proteomes" id="UP000824540">
    <property type="component" value="Unassembled WGS sequence"/>
</dbReference>
<keyword evidence="13" id="KW-0472">Membrane</keyword>
<dbReference type="OrthoDB" id="686384at2759"/>
<evidence type="ECO:0000256" key="6">
    <source>
        <dbReference type="ARBA" id="ARBA00022741"/>
    </source>
</evidence>
<dbReference type="GO" id="GO:0017183">
    <property type="term" value="P:protein histidyl modification to diphthamide"/>
    <property type="evidence" value="ECO:0007669"/>
    <property type="project" value="TreeGrafter"/>
</dbReference>
<dbReference type="GO" id="GO:0005524">
    <property type="term" value="F:ATP binding"/>
    <property type="evidence" value="ECO:0007669"/>
    <property type="project" value="UniProtKB-KW"/>
</dbReference>
<dbReference type="FunFam" id="3.90.1490.10:FF:000001">
    <property type="entry name" value="Diphthine--ammonia ligase"/>
    <property type="match status" value="1"/>
</dbReference>
<evidence type="ECO:0000256" key="3">
    <source>
        <dbReference type="ARBA" id="ARBA00012089"/>
    </source>
</evidence>
<evidence type="ECO:0000256" key="10">
    <source>
        <dbReference type="ARBA" id="ARBA00031552"/>
    </source>
</evidence>
<comment type="pathway">
    <text evidence="1">Protein modification; peptidyl-diphthamide biosynthesis.</text>
</comment>
<keyword evidence="13" id="KW-0812">Transmembrane</keyword>
<dbReference type="PANTHER" id="PTHR12196">
    <property type="entry name" value="DOMAIN OF UNKNOWN FUNCTION 71 DUF71 -CONTAINING PROTEIN"/>
    <property type="match status" value="1"/>
</dbReference>
<evidence type="ECO:0000256" key="11">
    <source>
        <dbReference type="ARBA" id="ARBA00032849"/>
    </source>
</evidence>
<feature type="non-terminal residue" evidence="15">
    <location>
        <position position="257"/>
    </location>
</feature>
<dbReference type="Gene3D" id="3.40.50.620">
    <property type="entry name" value="HUPs"/>
    <property type="match status" value="1"/>
</dbReference>
<accession>A0A8T2N8H5</accession>
<keyword evidence="5" id="KW-0436">Ligase</keyword>
<protein>
    <recommendedName>
        <fullName evidence="4">Diphthine--ammonia ligase</fullName>
        <ecNumber evidence="3">6.3.1.14</ecNumber>
    </recommendedName>
    <alternativeName>
        <fullName evidence="9">ATP-binding domain-containing protein 4</fullName>
    </alternativeName>
    <alternativeName>
        <fullName evidence="8">Diphthamide synthase</fullName>
    </alternativeName>
    <alternativeName>
        <fullName evidence="10">Diphthamide synthetase</fullName>
    </alternativeName>
    <alternativeName>
        <fullName evidence="11">Protein DPH6 homolog</fullName>
    </alternativeName>
</protein>
<keyword evidence="7" id="KW-0067">ATP-binding</keyword>
<keyword evidence="13" id="KW-1133">Transmembrane helix</keyword>
<dbReference type="CDD" id="cd01994">
    <property type="entry name" value="AANH_PF0828-like"/>
    <property type="match status" value="1"/>
</dbReference>
<dbReference type="GO" id="GO:0017178">
    <property type="term" value="F:diphthine-ammonia ligase activity"/>
    <property type="evidence" value="ECO:0007669"/>
    <property type="project" value="UniProtKB-EC"/>
</dbReference>
<dbReference type="EMBL" id="JAFBMS010000102">
    <property type="protein sequence ID" value="KAG9336693.1"/>
    <property type="molecule type" value="Genomic_DNA"/>
</dbReference>
<organism evidence="15 16">
    <name type="scientific">Albula glossodonta</name>
    <name type="common">roundjaw bonefish</name>
    <dbReference type="NCBI Taxonomy" id="121402"/>
    <lineage>
        <taxon>Eukaryota</taxon>
        <taxon>Metazoa</taxon>
        <taxon>Chordata</taxon>
        <taxon>Craniata</taxon>
        <taxon>Vertebrata</taxon>
        <taxon>Euteleostomi</taxon>
        <taxon>Actinopterygii</taxon>
        <taxon>Neopterygii</taxon>
        <taxon>Teleostei</taxon>
        <taxon>Albuliformes</taxon>
        <taxon>Albulidae</taxon>
        <taxon>Albula</taxon>
    </lineage>
</organism>
<keyword evidence="16" id="KW-1185">Reference proteome</keyword>
<proteinExistence type="inferred from homology"/>